<dbReference type="InterPro" id="IPR044822">
    <property type="entry name" value="Myb_DNA-bind_4"/>
</dbReference>
<keyword evidence="9" id="KW-1185">Reference proteome</keyword>
<feature type="region of interest" description="Disordered" evidence="6">
    <location>
        <begin position="1"/>
        <end position="42"/>
    </location>
</feature>
<dbReference type="PANTHER" id="PTHR12629">
    <property type="entry name" value="DIPHOSPHOINOSITOL POLYPHOSPHATE PHOSPHOHYDROLASE"/>
    <property type="match status" value="1"/>
</dbReference>
<evidence type="ECO:0000313" key="8">
    <source>
        <dbReference type="EMBL" id="KAK4795350.1"/>
    </source>
</evidence>
<evidence type="ECO:0000259" key="7">
    <source>
        <dbReference type="PROSITE" id="PS51462"/>
    </source>
</evidence>
<dbReference type="InterPro" id="IPR015797">
    <property type="entry name" value="NUDIX_hydrolase-like_dom_sf"/>
</dbReference>
<dbReference type="AlphaFoldDB" id="A0AAN7RBI8"/>
<comment type="similarity">
    <text evidence="2">Belongs to the Nudix hydrolase family.</text>
</comment>
<dbReference type="SUPFAM" id="SSF55811">
    <property type="entry name" value="Nudix"/>
    <property type="match status" value="1"/>
</dbReference>
<gene>
    <name evidence="8" type="ORF">SAY86_013344</name>
</gene>
<dbReference type="InterPro" id="IPR047198">
    <property type="entry name" value="DDP-like_NUDIX"/>
</dbReference>
<dbReference type="CDD" id="cd04666">
    <property type="entry name" value="NUDIX_DIPP2_like_Nudt4"/>
    <property type="match status" value="1"/>
</dbReference>
<evidence type="ECO:0000256" key="1">
    <source>
        <dbReference type="ARBA" id="ARBA00001946"/>
    </source>
</evidence>
<feature type="domain" description="Nudix hydrolase" evidence="7">
    <location>
        <begin position="361"/>
        <end position="503"/>
    </location>
</feature>
<evidence type="ECO:0000256" key="4">
    <source>
        <dbReference type="ARBA" id="ARBA00022801"/>
    </source>
</evidence>
<dbReference type="GO" id="GO:0005634">
    <property type="term" value="C:nucleus"/>
    <property type="evidence" value="ECO:0007669"/>
    <property type="project" value="TreeGrafter"/>
</dbReference>
<accession>A0AAN7RBI8</accession>
<sequence>MDRETNQAPPLHHHDPSLLPSKEESPAPTATGGGGDRLKRDEWSEGAVSVLLEAYESKWVLRNRAKLKGHDWEDVAHIVSSRTNSTKSPKTQTQCKNKIESMKKRYRMESAAGDAPSWPLYPRLDMLLRGTAAATLPPPHLGHQPHLTCPPSVILMEPLPPPPLPPPVQHPPPLPLPGPGPPRTVHNLLGSNGVDGMSAKEDGVGTNVSDQESDKNPTETDSSTPAIYSHDNQDHGIKNKLKKTTIRMKKKKKETTVGGMMKMVQSIRWLADAIVRSEQARMQTMKEVERMRIEAETKRGELDLKRTEIIASTQLEIARLFAAGATSSSNGGGAALTCEDEDVMCDLVARTGRHQQRYDAGCRLVAGCIPFRYRYDGGEYTDEKTIEVLMISSASGPGLLFPKGGWENDETVEEAAIREAIEEAGVKGELKDLLGHYDFRSKTHQDEFCPEGLCKAAMFALLVEEELESWPEQSIRMRSWLTIPEAVENCRHPWMREALEDGFLKWHSEKMDHD</sequence>
<dbReference type="Gene3D" id="3.90.79.10">
    <property type="entry name" value="Nucleoside Triphosphate Pyrophosphohydrolase"/>
    <property type="match status" value="1"/>
</dbReference>
<feature type="compositionally biased region" description="Basic and acidic residues" evidence="6">
    <location>
        <begin position="12"/>
        <end position="25"/>
    </location>
</feature>
<dbReference type="GO" id="GO:0046872">
    <property type="term" value="F:metal ion binding"/>
    <property type="evidence" value="ECO:0007669"/>
    <property type="project" value="UniProtKB-KW"/>
</dbReference>
<dbReference type="Pfam" id="PF13837">
    <property type="entry name" value="Myb_DNA-bind_4"/>
    <property type="match status" value="1"/>
</dbReference>
<evidence type="ECO:0000256" key="2">
    <source>
        <dbReference type="ARBA" id="ARBA00005582"/>
    </source>
</evidence>
<proteinExistence type="inferred from homology"/>
<dbReference type="GO" id="GO:0016462">
    <property type="term" value="F:pyrophosphatase activity"/>
    <property type="evidence" value="ECO:0007669"/>
    <property type="project" value="InterPro"/>
</dbReference>
<evidence type="ECO:0000256" key="3">
    <source>
        <dbReference type="ARBA" id="ARBA00022723"/>
    </source>
</evidence>
<comment type="cofactor">
    <cofactor evidence="1">
        <name>Mg(2+)</name>
        <dbReference type="ChEBI" id="CHEBI:18420"/>
    </cofactor>
</comment>
<protein>
    <recommendedName>
        <fullName evidence="7">Nudix hydrolase domain-containing protein</fullName>
    </recommendedName>
</protein>
<evidence type="ECO:0000313" key="9">
    <source>
        <dbReference type="Proteomes" id="UP001346149"/>
    </source>
</evidence>
<evidence type="ECO:0000256" key="5">
    <source>
        <dbReference type="ARBA" id="ARBA00022842"/>
    </source>
</evidence>
<keyword evidence="3" id="KW-0479">Metal-binding</keyword>
<dbReference type="Proteomes" id="UP001346149">
    <property type="component" value="Unassembled WGS sequence"/>
</dbReference>
<dbReference type="InterPro" id="IPR000086">
    <property type="entry name" value="NUDIX_hydrolase_dom"/>
</dbReference>
<keyword evidence="4" id="KW-0378">Hydrolase</keyword>
<dbReference type="Pfam" id="PF00293">
    <property type="entry name" value="NUDIX"/>
    <property type="match status" value="1"/>
</dbReference>
<dbReference type="InterPro" id="IPR020084">
    <property type="entry name" value="NUDIX_hydrolase_CS"/>
</dbReference>
<dbReference type="FunFam" id="3.90.79.10:FF:000031">
    <property type="entry name" value="Nudix hydrolase 16, mitochondrial"/>
    <property type="match status" value="1"/>
</dbReference>
<feature type="region of interest" description="Disordered" evidence="6">
    <location>
        <begin position="158"/>
        <end position="234"/>
    </location>
</feature>
<organism evidence="8 9">
    <name type="scientific">Trapa natans</name>
    <name type="common">Water chestnut</name>
    <dbReference type="NCBI Taxonomy" id="22666"/>
    <lineage>
        <taxon>Eukaryota</taxon>
        <taxon>Viridiplantae</taxon>
        <taxon>Streptophyta</taxon>
        <taxon>Embryophyta</taxon>
        <taxon>Tracheophyta</taxon>
        <taxon>Spermatophyta</taxon>
        <taxon>Magnoliopsida</taxon>
        <taxon>eudicotyledons</taxon>
        <taxon>Gunneridae</taxon>
        <taxon>Pentapetalae</taxon>
        <taxon>rosids</taxon>
        <taxon>malvids</taxon>
        <taxon>Myrtales</taxon>
        <taxon>Lythraceae</taxon>
        <taxon>Trapa</taxon>
    </lineage>
</organism>
<evidence type="ECO:0000256" key="6">
    <source>
        <dbReference type="SAM" id="MobiDB-lite"/>
    </source>
</evidence>
<reference evidence="8 9" key="1">
    <citation type="journal article" date="2023" name="Hortic Res">
        <title>Pangenome of water caltrop reveals structural variations and asymmetric subgenome divergence after allopolyploidization.</title>
        <authorList>
            <person name="Zhang X."/>
            <person name="Chen Y."/>
            <person name="Wang L."/>
            <person name="Yuan Y."/>
            <person name="Fang M."/>
            <person name="Shi L."/>
            <person name="Lu R."/>
            <person name="Comes H.P."/>
            <person name="Ma Y."/>
            <person name="Chen Y."/>
            <person name="Huang G."/>
            <person name="Zhou Y."/>
            <person name="Zheng Z."/>
            <person name="Qiu Y."/>
        </authorList>
    </citation>
    <scope>NUCLEOTIDE SEQUENCE [LARGE SCALE GENOMIC DNA]</scope>
    <source>
        <strain evidence="8">F231</strain>
    </source>
</reference>
<name>A0AAN7RBI8_TRANT</name>
<dbReference type="PROSITE" id="PS51462">
    <property type="entry name" value="NUDIX"/>
    <property type="match status" value="1"/>
</dbReference>
<dbReference type="Gene3D" id="1.10.10.60">
    <property type="entry name" value="Homeodomain-like"/>
    <property type="match status" value="1"/>
</dbReference>
<comment type="caution">
    <text evidence="8">The sequence shown here is derived from an EMBL/GenBank/DDBJ whole genome shotgun (WGS) entry which is preliminary data.</text>
</comment>
<dbReference type="EMBL" id="JAXQNO010000007">
    <property type="protein sequence ID" value="KAK4795350.1"/>
    <property type="molecule type" value="Genomic_DNA"/>
</dbReference>
<feature type="compositionally biased region" description="Pro residues" evidence="6">
    <location>
        <begin position="158"/>
        <end position="182"/>
    </location>
</feature>
<keyword evidence="5" id="KW-0460">Magnesium</keyword>
<dbReference type="GO" id="GO:0005737">
    <property type="term" value="C:cytoplasm"/>
    <property type="evidence" value="ECO:0007669"/>
    <property type="project" value="TreeGrafter"/>
</dbReference>
<dbReference type="FunFam" id="1.10.10.60:FF:000152">
    <property type="entry name" value="Trihelix transcription factor ASIL2"/>
    <property type="match status" value="1"/>
</dbReference>
<dbReference type="PROSITE" id="PS00893">
    <property type="entry name" value="NUDIX_BOX"/>
    <property type="match status" value="1"/>
</dbReference>
<dbReference type="PANTHER" id="PTHR12629:SF61">
    <property type="entry name" value="NUDIX HYDROLASE 16, MITOCHONDRIAL"/>
    <property type="match status" value="1"/>
</dbReference>